<dbReference type="HAMAP" id="MF_01895">
    <property type="entry name" value="RNase_R"/>
    <property type="match status" value="1"/>
</dbReference>
<dbReference type="Pfam" id="PF17876">
    <property type="entry name" value="CSD2"/>
    <property type="match status" value="1"/>
</dbReference>
<evidence type="ECO:0000313" key="11">
    <source>
        <dbReference type="EMBL" id="PQM32292.1"/>
    </source>
</evidence>
<organism evidence="11 12">
    <name type="scientific">Spiroplasma poulsonii</name>
    <dbReference type="NCBI Taxonomy" id="2138"/>
    <lineage>
        <taxon>Bacteria</taxon>
        <taxon>Bacillati</taxon>
        <taxon>Mycoplasmatota</taxon>
        <taxon>Mollicutes</taxon>
        <taxon>Entomoplasmatales</taxon>
        <taxon>Spiroplasmataceae</taxon>
        <taxon>Spiroplasma</taxon>
    </lineage>
</organism>
<dbReference type="SUPFAM" id="SSF50249">
    <property type="entry name" value="Nucleic acid-binding proteins"/>
    <property type="match status" value="4"/>
</dbReference>
<dbReference type="OrthoDB" id="9764149at2"/>
<dbReference type="InterPro" id="IPR013223">
    <property type="entry name" value="RNase_B_OB_dom"/>
</dbReference>
<dbReference type="InterPro" id="IPR040476">
    <property type="entry name" value="CSD2"/>
</dbReference>
<evidence type="ECO:0000259" key="10">
    <source>
        <dbReference type="PROSITE" id="PS50126"/>
    </source>
</evidence>
<dbReference type="SMART" id="SM00316">
    <property type="entry name" value="S1"/>
    <property type="match status" value="1"/>
</dbReference>
<keyword evidence="4 8" id="KW-0540">Nuclease</keyword>
<keyword evidence="12" id="KW-1185">Reference proteome</keyword>
<dbReference type="PROSITE" id="PS01175">
    <property type="entry name" value="RIBONUCLEASE_II"/>
    <property type="match status" value="1"/>
</dbReference>
<dbReference type="InterPro" id="IPR011805">
    <property type="entry name" value="RNase_R"/>
</dbReference>
<evidence type="ECO:0000256" key="7">
    <source>
        <dbReference type="ARBA" id="ARBA00022884"/>
    </source>
</evidence>
<name>A0A2P6FFQ0_9MOLU</name>
<feature type="coiled-coil region" evidence="9">
    <location>
        <begin position="222"/>
        <end position="249"/>
    </location>
</feature>
<dbReference type="GO" id="GO:0003723">
    <property type="term" value="F:RNA binding"/>
    <property type="evidence" value="ECO:0007669"/>
    <property type="project" value="UniProtKB-UniRule"/>
</dbReference>
<dbReference type="NCBIfam" id="TIGR00358">
    <property type="entry name" value="3_prime_RNase"/>
    <property type="match status" value="1"/>
</dbReference>
<dbReference type="STRING" id="2138.SMSRO_v1c19950"/>
<dbReference type="NCBIfam" id="TIGR02063">
    <property type="entry name" value="RNase_R"/>
    <property type="match status" value="1"/>
</dbReference>
<dbReference type="InterPro" id="IPR003029">
    <property type="entry name" value="S1_domain"/>
</dbReference>
<dbReference type="GO" id="GO:0005829">
    <property type="term" value="C:cytosol"/>
    <property type="evidence" value="ECO:0007669"/>
    <property type="project" value="TreeGrafter"/>
</dbReference>
<dbReference type="Pfam" id="PF00773">
    <property type="entry name" value="RNB"/>
    <property type="match status" value="1"/>
</dbReference>
<dbReference type="InterPro" id="IPR012340">
    <property type="entry name" value="NA-bd_OB-fold"/>
</dbReference>
<protein>
    <recommendedName>
        <fullName evidence="8">Ribonuclease R</fullName>
        <shortName evidence="8">RNase R</shortName>
        <ecNumber evidence="8">3.1.13.1</ecNumber>
    </recommendedName>
</protein>
<dbReference type="EC" id="3.1.13.1" evidence="8"/>
<accession>A0A2P6FFQ0</accession>
<dbReference type="Pfam" id="PF08206">
    <property type="entry name" value="OB_RNB"/>
    <property type="match status" value="1"/>
</dbReference>
<dbReference type="PANTHER" id="PTHR23355:SF9">
    <property type="entry name" value="DIS3-LIKE EXONUCLEASE 2"/>
    <property type="match status" value="1"/>
</dbReference>
<comment type="subcellular location">
    <subcellularLocation>
        <location evidence="2 8">Cytoplasm</location>
    </subcellularLocation>
</comment>
<feature type="domain" description="S1 motif" evidence="10">
    <location>
        <begin position="624"/>
        <end position="704"/>
    </location>
</feature>
<evidence type="ECO:0000256" key="4">
    <source>
        <dbReference type="ARBA" id="ARBA00022722"/>
    </source>
</evidence>
<dbReference type="InterPro" id="IPR001900">
    <property type="entry name" value="RNase_II/R"/>
</dbReference>
<dbReference type="PROSITE" id="PS50126">
    <property type="entry name" value="S1"/>
    <property type="match status" value="1"/>
</dbReference>
<evidence type="ECO:0000313" key="12">
    <source>
        <dbReference type="Proteomes" id="UP000031565"/>
    </source>
</evidence>
<dbReference type="GO" id="GO:0008859">
    <property type="term" value="F:exoribonuclease II activity"/>
    <property type="evidence" value="ECO:0007669"/>
    <property type="project" value="UniProtKB-UniRule"/>
</dbReference>
<dbReference type="CDD" id="cd04471">
    <property type="entry name" value="S1_RNase_R"/>
    <property type="match status" value="1"/>
</dbReference>
<dbReference type="Proteomes" id="UP000031565">
    <property type="component" value="Unassembled WGS sequence"/>
</dbReference>
<comment type="function">
    <text evidence="8">3'-5' exoribonuclease that releases 5'-nucleoside monophosphates and is involved in maturation of structured RNAs.</text>
</comment>
<sequence length="705" mass="81040">MYDQIIAILKKQAKPLDTIELAQLLAINNIDDNKMMLKTLVELENYNIIAVANHNRFYYLDPKVYLQGVVSVNKKGFGFVKIGEGQEEYFITQDDLNNALDQDSVLFVLKKHKPNNNARKIEAQVIKVVKRNNEYVVGVVKKNRNNQKYLEILNNKLTQYRAEIIDFKEAIENTIIKGSIVNINSKTNLMQVKIAEIIGNANQVGVDVLAVLHEFNIPTKFNEQVLREANQIKQELNVTEALKNKLRRDLQNEMFVTIDGNDSKDFDDAILVKKNANGNYLLSVAIADVAHYVPSNSALDKEAFDRGCSIYLIDRVVPMLPEKLSNGICSLNPFEPRLTLTCEMEIDGQGHVVTSSIYESVIISKARLTYDEVNKFFQNEKNQIPLALIEMLSLAHQLYQILARKKQQDGVVDFDLDEPKFIVDKNGKIKDIITRERADAEKLIESFMIRANETVAETIHWMDLPFVYRIHNKPKPKKLFDLYTQLSYLGLNIKGKMENIHSKDLQQILNKLKDKENFKVISALVLRSMEKAKYSPINDGHFGLASWCYTHFTSPIRRYPDLIVHRLLKEYLFQAKVKVTDLEQTRALVGHASQQSSLAELRAMECEREVDKMKEAEYMESKIGYQYDGIVAGVTAFGIFVELPNTIEGLVHITDLNDDYYLFDEKSLKLVGERKRKEYFLGKKVRIRVKKASKKLRQIDFELVN</sequence>
<keyword evidence="5 8" id="KW-0378">Hydrolase</keyword>
<evidence type="ECO:0000256" key="9">
    <source>
        <dbReference type="SAM" id="Coils"/>
    </source>
</evidence>
<dbReference type="EMBL" id="JTLV02000001">
    <property type="protein sequence ID" value="PQM32292.1"/>
    <property type="molecule type" value="Genomic_DNA"/>
</dbReference>
<reference evidence="11 12" key="1">
    <citation type="journal article" date="2015" name="MBio">
        <title>Genome sequence of the Drosophila melanogaster male-killing Spiroplasma strain MSRO endosymbiont.</title>
        <authorList>
            <person name="Paredes J.C."/>
            <person name="Herren J.K."/>
            <person name="Schupfer F."/>
            <person name="Marin R."/>
            <person name="Claverol S."/>
            <person name="Kuo C.H."/>
            <person name="Lemaitre B."/>
            <person name="Beven L."/>
        </authorList>
    </citation>
    <scope>NUCLEOTIDE SEQUENCE [LARGE SCALE GENOMIC DNA]</scope>
    <source>
        <strain evidence="11 12">MSRO</strain>
    </source>
</reference>
<dbReference type="RefSeq" id="WP_040094310.1">
    <property type="nucleotide sequence ID" value="NZ_CM020866.1"/>
</dbReference>
<dbReference type="InterPro" id="IPR050180">
    <property type="entry name" value="RNR_Ribonuclease"/>
</dbReference>
<evidence type="ECO:0000256" key="1">
    <source>
        <dbReference type="ARBA" id="ARBA00001849"/>
    </source>
</evidence>
<dbReference type="Gene3D" id="2.40.50.140">
    <property type="entry name" value="Nucleic acid-binding proteins"/>
    <property type="match status" value="2"/>
</dbReference>
<keyword evidence="3 8" id="KW-0963">Cytoplasm</keyword>
<keyword evidence="7 8" id="KW-0694">RNA-binding</keyword>
<dbReference type="Pfam" id="PF00575">
    <property type="entry name" value="S1"/>
    <property type="match status" value="1"/>
</dbReference>
<dbReference type="InterPro" id="IPR022966">
    <property type="entry name" value="RNase_II/R_CS"/>
</dbReference>
<comment type="similarity">
    <text evidence="8">Belongs to the RNR ribonuclease family. RNase R subfamily.</text>
</comment>
<dbReference type="GO" id="GO:0006402">
    <property type="term" value="P:mRNA catabolic process"/>
    <property type="evidence" value="ECO:0007669"/>
    <property type="project" value="TreeGrafter"/>
</dbReference>
<comment type="caution">
    <text evidence="11">The sequence shown here is derived from an EMBL/GenBank/DDBJ whole genome shotgun (WGS) entry which is preliminary data.</text>
</comment>
<dbReference type="AlphaFoldDB" id="A0A2P6FFQ0"/>
<evidence type="ECO:0000256" key="8">
    <source>
        <dbReference type="HAMAP-Rule" id="MF_01895"/>
    </source>
</evidence>
<proteinExistence type="inferred from homology"/>
<evidence type="ECO:0000256" key="3">
    <source>
        <dbReference type="ARBA" id="ARBA00022490"/>
    </source>
</evidence>
<dbReference type="SMART" id="SM00955">
    <property type="entry name" value="RNB"/>
    <property type="match status" value="1"/>
</dbReference>
<evidence type="ECO:0000256" key="5">
    <source>
        <dbReference type="ARBA" id="ARBA00022801"/>
    </source>
</evidence>
<comment type="catalytic activity">
    <reaction evidence="1 8">
        <text>Exonucleolytic cleavage in the 3'- to 5'-direction to yield nucleoside 5'-phosphates.</text>
        <dbReference type="EC" id="3.1.13.1"/>
    </reaction>
</comment>
<dbReference type="InterPro" id="IPR004476">
    <property type="entry name" value="RNase_II/RNase_R"/>
</dbReference>
<keyword evidence="6 8" id="KW-0269">Exonuclease</keyword>
<evidence type="ECO:0000256" key="2">
    <source>
        <dbReference type="ARBA" id="ARBA00004496"/>
    </source>
</evidence>
<dbReference type="PANTHER" id="PTHR23355">
    <property type="entry name" value="RIBONUCLEASE"/>
    <property type="match status" value="1"/>
</dbReference>
<keyword evidence="9" id="KW-0175">Coiled coil</keyword>
<gene>
    <name evidence="8 11" type="primary">rnr</name>
    <name evidence="11" type="ORF">SMSRO_SF021980</name>
</gene>
<evidence type="ECO:0000256" key="6">
    <source>
        <dbReference type="ARBA" id="ARBA00022839"/>
    </source>
</evidence>